<feature type="compositionally biased region" description="Low complexity" evidence="5">
    <location>
        <begin position="115"/>
        <end position="129"/>
    </location>
</feature>
<feature type="compositionally biased region" description="Polar residues" evidence="5">
    <location>
        <begin position="968"/>
        <end position="977"/>
    </location>
</feature>
<dbReference type="Pfam" id="PF01544">
    <property type="entry name" value="CorA"/>
    <property type="match status" value="1"/>
</dbReference>
<dbReference type="Gene3D" id="1.20.58.340">
    <property type="entry name" value="Magnesium transport protein CorA, transmembrane region"/>
    <property type="match status" value="1"/>
</dbReference>
<dbReference type="InterPro" id="IPR009719">
    <property type="entry name" value="GIP1_N"/>
</dbReference>
<feature type="compositionally biased region" description="Polar residues" evidence="5">
    <location>
        <begin position="11"/>
        <end position="22"/>
    </location>
</feature>
<organism evidence="8 9">
    <name type="scientific">Tripterygium wilfordii</name>
    <name type="common">Thunder God vine</name>
    <dbReference type="NCBI Taxonomy" id="458696"/>
    <lineage>
        <taxon>Eukaryota</taxon>
        <taxon>Viridiplantae</taxon>
        <taxon>Streptophyta</taxon>
        <taxon>Embryophyta</taxon>
        <taxon>Tracheophyta</taxon>
        <taxon>Spermatophyta</taxon>
        <taxon>Magnoliopsida</taxon>
        <taxon>eudicotyledons</taxon>
        <taxon>Gunneridae</taxon>
        <taxon>Pentapetalae</taxon>
        <taxon>rosids</taxon>
        <taxon>fabids</taxon>
        <taxon>Celastrales</taxon>
        <taxon>Celastraceae</taxon>
        <taxon>Tripterygium</taxon>
    </lineage>
</organism>
<feature type="compositionally biased region" description="Basic and acidic residues" evidence="5">
    <location>
        <begin position="349"/>
        <end position="358"/>
    </location>
</feature>
<feature type="region of interest" description="Disordered" evidence="5">
    <location>
        <begin position="1"/>
        <end position="29"/>
    </location>
</feature>
<dbReference type="PANTHER" id="PTHR46445:SF3">
    <property type="entry name" value="RNA POLYMERASE II DEGRADATION FACTOR-LIKE PROTEIN (DUF1296)-RELATED"/>
    <property type="match status" value="1"/>
</dbReference>
<evidence type="ECO:0000256" key="1">
    <source>
        <dbReference type="ARBA" id="ARBA00004141"/>
    </source>
</evidence>
<feature type="region of interest" description="Disordered" evidence="5">
    <location>
        <begin position="968"/>
        <end position="1011"/>
    </location>
</feature>
<dbReference type="FunCoup" id="A0A7J7CQD0">
    <property type="interactions" value="1128"/>
</dbReference>
<feature type="compositionally biased region" description="Low complexity" evidence="5">
    <location>
        <begin position="138"/>
        <end position="147"/>
    </location>
</feature>
<feature type="compositionally biased region" description="Basic and acidic residues" evidence="5">
    <location>
        <begin position="472"/>
        <end position="495"/>
    </location>
</feature>
<evidence type="ECO:0000313" key="9">
    <source>
        <dbReference type="Proteomes" id="UP000593562"/>
    </source>
</evidence>
<feature type="compositionally biased region" description="Low complexity" evidence="5">
    <location>
        <begin position="175"/>
        <end position="186"/>
    </location>
</feature>
<keyword evidence="2 6" id="KW-0812">Transmembrane</keyword>
<keyword evidence="9" id="KW-1185">Reference proteome</keyword>
<accession>A0A7J7CQD0</accession>
<evidence type="ECO:0000313" key="8">
    <source>
        <dbReference type="EMBL" id="KAF5736297.1"/>
    </source>
</evidence>
<dbReference type="SUPFAM" id="SSF46934">
    <property type="entry name" value="UBA-like"/>
    <property type="match status" value="1"/>
</dbReference>
<dbReference type="PANTHER" id="PTHR46445">
    <property type="entry name" value="RNA POLYMERASE II DEGRADATION FACTOR-LIKE PROTEIN (DUF1296)"/>
    <property type="match status" value="1"/>
</dbReference>
<reference evidence="8 9" key="1">
    <citation type="journal article" date="2020" name="Nat. Commun.">
        <title>Genome of Tripterygium wilfordii and identification of cytochrome P450 involved in triptolide biosynthesis.</title>
        <authorList>
            <person name="Tu L."/>
            <person name="Su P."/>
            <person name="Zhang Z."/>
            <person name="Gao L."/>
            <person name="Wang J."/>
            <person name="Hu T."/>
            <person name="Zhou J."/>
            <person name="Zhang Y."/>
            <person name="Zhao Y."/>
            <person name="Liu Y."/>
            <person name="Song Y."/>
            <person name="Tong Y."/>
            <person name="Lu Y."/>
            <person name="Yang J."/>
            <person name="Xu C."/>
            <person name="Jia M."/>
            <person name="Peters R.J."/>
            <person name="Huang L."/>
            <person name="Gao W."/>
        </authorList>
    </citation>
    <scope>NUCLEOTIDE SEQUENCE [LARGE SCALE GENOMIC DNA]</scope>
    <source>
        <strain evidence="9">cv. XIE 37</strain>
        <tissue evidence="8">Leaf</tissue>
    </source>
</reference>
<feature type="domain" description="GBF-interacting protein 1 N-terminal" evidence="7">
    <location>
        <begin position="24"/>
        <end position="82"/>
    </location>
</feature>
<feature type="region of interest" description="Disordered" evidence="5">
    <location>
        <begin position="214"/>
        <end position="257"/>
    </location>
</feature>
<evidence type="ECO:0000259" key="7">
    <source>
        <dbReference type="Pfam" id="PF06972"/>
    </source>
</evidence>
<feature type="region of interest" description="Disordered" evidence="5">
    <location>
        <begin position="891"/>
        <end position="916"/>
    </location>
</feature>
<comment type="subcellular location">
    <subcellularLocation>
        <location evidence="1">Membrane</location>
        <topology evidence="1">Multi-pass membrane protein</topology>
    </subcellularLocation>
</comment>
<feature type="region of interest" description="Disordered" evidence="5">
    <location>
        <begin position="320"/>
        <end position="366"/>
    </location>
</feature>
<dbReference type="Proteomes" id="UP000593562">
    <property type="component" value="Unassembled WGS sequence"/>
</dbReference>
<dbReference type="InterPro" id="IPR045863">
    <property type="entry name" value="CorA_TM1_TM2"/>
</dbReference>
<keyword evidence="4 6" id="KW-0472">Membrane</keyword>
<dbReference type="GO" id="GO:0046873">
    <property type="term" value="F:metal ion transmembrane transporter activity"/>
    <property type="evidence" value="ECO:0007669"/>
    <property type="project" value="InterPro"/>
</dbReference>
<feature type="region of interest" description="Disordered" evidence="5">
    <location>
        <begin position="808"/>
        <end position="833"/>
    </location>
</feature>
<feature type="region of interest" description="Disordered" evidence="5">
    <location>
        <begin position="449"/>
        <end position="534"/>
    </location>
</feature>
<comment type="caution">
    <text evidence="8">The sequence shown here is derived from an EMBL/GenBank/DDBJ whole genome shotgun (WGS) entry which is preliminary data.</text>
</comment>
<gene>
    <name evidence="8" type="ORF">HS088_TW14G00437</name>
</gene>
<dbReference type="InterPro" id="IPR009060">
    <property type="entry name" value="UBA-like_sf"/>
</dbReference>
<protein>
    <recommendedName>
        <fullName evidence="7">GBF-interacting protein 1 N-terminal domain-containing protein</fullName>
    </recommendedName>
</protein>
<evidence type="ECO:0000256" key="2">
    <source>
        <dbReference type="ARBA" id="ARBA00022692"/>
    </source>
</evidence>
<feature type="transmembrane region" description="Helical" evidence="6">
    <location>
        <begin position="1372"/>
        <end position="1396"/>
    </location>
</feature>
<dbReference type="InParanoid" id="A0A7J7CQD0"/>
<sequence>MSAKGGGRVGATNNGKGSTGISSIPAGSRKLVQTVKEIVNSPDAEIYAMLKECNMDPNEAVNRLLSQDPFHEVKSKRDKKKENKDSMDPRSRGATNTSNRSGRGGADRYAGRGGSSQFSSSESSFSHSKSSYKKENGAHASGGSSSYASGTAGDNINWQHSSQSDYYVDTGSKMSAAGSGDGISSSLQPSSGMQPIWVGVPGQLSMADIVKMGKPQNRAPSMPNPPHRSGDNHNGLVPSASLHHDFHSSEDYPPKLSQMNAEPEFATTYPVSSNDEWPSIERPSAPGTTDVLEVAADGEFYTDSSKSHVDRSHQHLKSNLDDVPIADDGPVESLDANHVRPASMSSRSMQEEDSRDSSLYDDNLYGNMGSYPAQRNVFESNEAEDDAISLTANLRQLSLHNDDGVVQSEEDNPAVVIPDHLQVHTQDCAHLSFGSFGSGISSAFSGPFAPMTMKNDSEETTEAPDASSLGHSDTRNPEYYGDEHLRNNPDEDFVHRAGVSAGNYDSPSVSQPEVLKQETTESTEAPQGNQYAFPSSSPNYTYENTQQLNAAFNHQQMSLQIQNLTPFSNMMQAYTNSLPSTLLASNVQTGRESDLPYSPFPVMQPTSTKYNTASSISGPSISMSEALRQGGISTPQPTPQTLPGASVATGPGLPQHLAMHPYSQHNLPLGPFANMIGYPFLPQSYPYMPSAFQQAFAGNSTYHQSLAAMLPQYKNNVSVSSLPQTPAIPSGYGFGSSTSIPGGNFPLNPPTAPAGTAIGYDDVLSSQYKDGNHLISLQQNDNSGMWVHGPGSRAMSAVPGSTYYSFQGQNQQPGGFQGQNQQPGGFRQGQQPSQHFGALGYPNFYQSQTDAADVSIVVFNNLYPSSLSSIIISLVDGCVVRYTSTTYAHHIDGGEDHATSHSSKMKKPESNKSYYNRDATPENDLWTDGLICAFEFVGGPRKLINPKSASKVLGRQIDGEYAKTKLQTNGIYETSSPGPDKDRVLESSSHSELRDSQVAPSEVGSDGQVPQSGQFHITERFEGSHWVPIGWARISELVQTVQSNAGWAPQQLELVDGEDDVTVADLAAPYWERPAGPIWWCHLSAGHPSVQAWLNNAQWLHPAISLALRDESRLISERMKYLLYEVPVRVAGGLLFELLGQSAGDPLVDEDDIPIVLRSWQAQNFLITVQHIKGHVSSINVLGIAEVQELLFAGGSYTPRTVHEVIAHLACRLSRWDDRLFRKSIFGAADEIELKFMNRRNHEDMNLFAIILNQEIRKLSRQVIRVKWSLHAREEIVFELLQHLRGNAARTLLEGIKKSTRAMIEEQEAVRGRLFTIQDVMQSTVRAWLQDRSLRVTHNLAVFGGCGLVLSIITGLFGINVDGIPGAENTPYAFGLFTAILVFLGVVLIVVGLLYLGLKNPISEEKVEVRKLELEELVKMFQHEAESHAQVRKNLSRQNLPPTAADMLLHDADYVLIQ</sequence>
<feature type="compositionally biased region" description="Basic and acidic residues" evidence="5">
    <location>
        <begin position="979"/>
        <end position="995"/>
    </location>
</feature>
<name>A0A7J7CQD0_TRIWF</name>
<dbReference type="Pfam" id="PF06972">
    <property type="entry name" value="GIP1_N"/>
    <property type="match status" value="1"/>
</dbReference>
<evidence type="ECO:0000256" key="5">
    <source>
        <dbReference type="SAM" id="MobiDB-lite"/>
    </source>
</evidence>
<dbReference type="InterPro" id="IPR002523">
    <property type="entry name" value="MgTranspt_CorA/ZnTranspt_ZntB"/>
</dbReference>
<feature type="region of interest" description="Disordered" evidence="5">
    <location>
        <begin position="60"/>
        <end position="147"/>
    </location>
</feature>
<evidence type="ECO:0000256" key="4">
    <source>
        <dbReference type="ARBA" id="ARBA00023136"/>
    </source>
</evidence>
<proteinExistence type="predicted"/>
<feature type="transmembrane region" description="Helical" evidence="6">
    <location>
        <begin position="1340"/>
        <end position="1360"/>
    </location>
</feature>
<evidence type="ECO:0000256" key="6">
    <source>
        <dbReference type="SAM" id="Phobius"/>
    </source>
</evidence>
<keyword evidence="3 6" id="KW-1133">Transmembrane helix</keyword>
<feature type="compositionally biased region" description="Polar residues" evidence="5">
    <location>
        <begin position="520"/>
        <end position="534"/>
    </location>
</feature>
<feature type="region of interest" description="Disordered" evidence="5">
    <location>
        <begin position="173"/>
        <end position="198"/>
    </location>
</feature>
<feature type="compositionally biased region" description="Basic and acidic residues" evidence="5">
    <location>
        <begin position="242"/>
        <end position="253"/>
    </location>
</feature>
<dbReference type="GO" id="GO:0016020">
    <property type="term" value="C:membrane"/>
    <property type="evidence" value="ECO:0007669"/>
    <property type="project" value="UniProtKB-SubCell"/>
</dbReference>
<dbReference type="SUPFAM" id="SSF144083">
    <property type="entry name" value="Magnesium transport protein CorA, transmembrane region"/>
    <property type="match status" value="1"/>
</dbReference>
<dbReference type="EMBL" id="JAAARO010000014">
    <property type="protein sequence ID" value="KAF5736297.1"/>
    <property type="molecule type" value="Genomic_DNA"/>
</dbReference>
<evidence type="ECO:0000256" key="3">
    <source>
        <dbReference type="ARBA" id="ARBA00022989"/>
    </source>
</evidence>
<feature type="compositionally biased region" description="Basic and acidic residues" evidence="5">
    <location>
        <begin position="69"/>
        <end position="91"/>
    </location>
</feature>